<dbReference type="Proteomes" id="UP000004926">
    <property type="component" value="Chromosome"/>
</dbReference>
<keyword evidence="3" id="KW-0808">Transferase</keyword>
<feature type="domain" description="CoA carboxyltransferase N-terminal" evidence="1">
    <location>
        <begin position="8"/>
        <end position="255"/>
    </location>
</feature>
<reference evidence="3 4" key="1">
    <citation type="journal article" date="2012" name="Stand. Genomic Sci.">
        <title>Genome sequence of the ocean sediment bacterium Saccharomonospora marina type strain (XMU15(T)).</title>
        <authorList>
            <person name="Klenk H.P."/>
            <person name="Lu M."/>
            <person name="Lucas S."/>
            <person name="Lapidus A."/>
            <person name="Copeland A."/>
            <person name="Pitluck S."/>
            <person name="Goodwin L.A."/>
            <person name="Han C."/>
            <person name="Tapia R."/>
            <person name="Brambilla E.M."/>
            <person name="Potter G."/>
            <person name="Land M."/>
            <person name="Ivanova N."/>
            <person name="Rohde M."/>
            <person name="Goker M."/>
            <person name="Detter J.C."/>
            <person name="Li W.J."/>
            <person name="Kyrpides N.C."/>
            <person name="Woyke T."/>
        </authorList>
    </citation>
    <scope>NUCLEOTIDE SEQUENCE [LARGE SCALE GENOMIC DNA]</scope>
    <source>
        <strain evidence="3 4">XMU15</strain>
    </source>
</reference>
<dbReference type="PROSITE" id="PS50980">
    <property type="entry name" value="COA_CT_NTER"/>
    <property type="match status" value="1"/>
</dbReference>
<dbReference type="InterPro" id="IPR051047">
    <property type="entry name" value="AccD/PCCB"/>
</dbReference>
<dbReference type="PROSITE" id="PS50989">
    <property type="entry name" value="COA_CT_CTER"/>
    <property type="match status" value="1"/>
</dbReference>
<evidence type="ECO:0000313" key="3">
    <source>
        <dbReference type="EMBL" id="EHR50294.1"/>
    </source>
</evidence>
<dbReference type="STRING" id="882083.SacmaDRAFT_2038"/>
<dbReference type="SUPFAM" id="SSF52096">
    <property type="entry name" value="ClpP/crotonase"/>
    <property type="match status" value="2"/>
</dbReference>
<dbReference type="Gene3D" id="3.90.226.10">
    <property type="entry name" value="2-enoyl-CoA Hydratase, Chain A, domain 1"/>
    <property type="match status" value="2"/>
</dbReference>
<dbReference type="GO" id="GO:0004658">
    <property type="term" value="F:propionyl-CoA carboxylase activity"/>
    <property type="evidence" value="ECO:0007669"/>
    <property type="project" value="TreeGrafter"/>
</dbReference>
<dbReference type="AlphaFoldDB" id="H5X8J8"/>
<dbReference type="Pfam" id="PF01039">
    <property type="entry name" value="Carboxyl_trans"/>
    <property type="match status" value="1"/>
</dbReference>
<feature type="domain" description="CoA carboxyltransferase C-terminal" evidence="2">
    <location>
        <begin position="266"/>
        <end position="497"/>
    </location>
</feature>
<dbReference type="eggNOG" id="COG4799">
    <property type="taxonomic scope" value="Bacteria"/>
</dbReference>
<evidence type="ECO:0000313" key="4">
    <source>
        <dbReference type="Proteomes" id="UP000004926"/>
    </source>
</evidence>
<sequence>MPGNRDEWAPLLQSLRQRRRDARAMGGEDKLGRYRTRGRLDARARIDALLDPATFAELGTLAGDSGVPADAFVAGSGLVGGRPVLVGAEDFTVAGGSIGVAAASKRTRLALLAKQERVPLVLMLEGAGHRPTNSLTAHRPAPNDLQALAELAGLVPTVAIVTGPSAGHSALAAPLSDFVVMAGQQAALFTAGPPLVAASLGEQIGKADLGGPRVHAVASGVAHNVTEDHPTAVTLARRYLSYFPGSAWQRPPRASGTDAVDTGPRGLEDLLDLIPPNSRRPYDMARVLDRLVDAGSLLELQPQHGRSLITALARLGGQPVAVVANQPLVLAGAIDVAAAEKAARFIEVTGAFHLPLVLLADNPGVLSGSASERAGILRAGARMFAAQHRSQVPKLHVTIRKAFGFGSSVMGMNAFDGQTVSLAFPGVTLGGIPAAVGGSTAKADEETRKALLDNESQGPWKLAGSVSYDEVIDPRELRNALLAALTVSSTRLSAPAEPVNHTGYLR</sequence>
<dbReference type="EMBL" id="CM001439">
    <property type="protein sequence ID" value="EHR50294.1"/>
    <property type="molecule type" value="Genomic_DNA"/>
</dbReference>
<dbReference type="GO" id="GO:0016740">
    <property type="term" value="F:transferase activity"/>
    <property type="evidence" value="ECO:0007669"/>
    <property type="project" value="UniProtKB-KW"/>
</dbReference>
<proteinExistence type="predicted"/>
<protein>
    <submittedName>
        <fullName evidence="3">Acetyl-CoA carboxylase, carboxyltransferase component (Subunits alpha and beta)</fullName>
    </submittedName>
</protein>
<accession>H5X8J8</accession>
<evidence type="ECO:0000259" key="1">
    <source>
        <dbReference type="PROSITE" id="PS50980"/>
    </source>
</evidence>
<dbReference type="PANTHER" id="PTHR43842:SF2">
    <property type="entry name" value="PROPIONYL-COA CARBOXYLASE BETA CHAIN, MITOCHONDRIAL"/>
    <property type="match status" value="1"/>
</dbReference>
<organism evidence="3 4">
    <name type="scientific">Saccharomonospora marina XMU15</name>
    <dbReference type="NCBI Taxonomy" id="882083"/>
    <lineage>
        <taxon>Bacteria</taxon>
        <taxon>Bacillati</taxon>
        <taxon>Actinomycetota</taxon>
        <taxon>Actinomycetes</taxon>
        <taxon>Pseudonocardiales</taxon>
        <taxon>Pseudonocardiaceae</taxon>
        <taxon>Saccharomonospora</taxon>
    </lineage>
</organism>
<dbReference type="InterPro" id="IPR011762">
    <property type="entry name" value="COA_CT_N"/>
</dbReference>
<gene>
    <name evidence="3" type="ORF">SacmaDRAFT_2038</name>
</gene>
<evidence type="ECO:0000259" key="2">
    <source>
        <dbReference type="PROSITE" id="PS50989"/>
    </source>
</evidence>
<dbReference type="InterPro" id="IPR029045">
    <property type="entry name" value="ClpP/crotonase-like_dom_sf"/>
</dbReference>
<dbReference type="InterPro" id="IPR011763">
    <property type="entry name" value="COA_CT_C"/>
</dbReference>
<keyword evidence="4" id="KW-1185">Reference proteome</keyword>
<dbReference type="InterPro" id="IPR034733">
    <property type="entry name" value="AcCoA_carboxyl_beta"/>
</dbReference>
<dbReference type="PANTHER" id="PTHR43842">
    <property type="entry name" value="PROPIONYL-COA CARBOXYLASE BETA CHAIN"/>
    <property type="match status" value="1"/>
</dbReference>
<name>H5X8J8_9PSEU</name>
<dbReference type="HOGENOM" id="CLU_018822_6_1_11"/>